<comment type="caution">
    <text evidence="1">The sequence shown here is derived from an EMBL/GenBank/DDBJ whole genome shotgun (WGS) entry which is preliminary data.</text>
</comment>
<evidence type="ECO:0000313" key="1">
    <source>
        <dbReference type="EMBL" id="PCM59141.1"/>
    </source>
</evidence>
<dbReference type="AlphaFoldDB" id="A0A2A5ME11"/>
<evidence type="ECO:0000313" key="2">
    <source>
        <dbReference type="Proteomes" id="UP000217648"/>
    </source>
</evidence>
<dbReference type="KEGG" id="kqu:AVR78_04460"/>
<dbReference type="Proteomes" id="UP000217648">
    <property type="component" value="Unassembled WGS sequence"/>
</dbReference>
<gene>
    <name evidence="1" type="ORF">CP911_23855</name>
</gene>
<reference evidence="1 2" key="1">
    <citation type="submission" date="2017-09" db="EMBL/GenBank/DDBJ databases">
        <title>Mdr eskape-Ghana.</title>
        <authorList>
            <person name="Agyepong N."/>
            <person name="Janice J."/>
            <person name="Samuelsen O."/>
            <person name="Owusu-Ofori A."/>
            <person name="Sundsfjord A."/>
            <person name="Essack S."/>
            <person name="Pedersen T."/>
        </authorList>
    </citation>
    <scope>NUCLEOTIDE SEQUENCE [LARGE SCALE GENOMIC DNA]</scope>
    <source>
        <strain evidence="1 2">46</strain>
    </source>
</reference>
<proteinExistence type="predicted"/>
<name>A0A2A5ME11_9ENTR</name>
<sequence length="68" mass="8074">MTHYRFPNVRRENSTLSYTKLQRQARLYGNFFHLFCLYGNDCVAALDMTKTLNLLIWNGYDSTRSSIF</sequence>
<organism evidence="1 2">
    <name type="scientific">Klebsiella quasipneumoniae</name>
    <dbReference type="NCBI Taxonomy" id="1463165"/>
    <lineage>
        <taxon>Bacteria</taxon>
        <taxon>Pseudomonadati</taxon>
        <taxon>Pseudomonadota</taxon>
        <taxon>Gammaproteobacteria</taxon>
        <taxon>Enterobacterales</taxon>
        <taxon>Enterobacteriaceae</taxon>
        <taxon>Klebsiella/Raoultella group</taxon>
        <taxon>Klebsiella</taxon>
        <taxon>Klebsiella pneumoniae complex</taxon>
    </lineage>
</organism>
<dbReference type="EMBL" id="NXHG01000019">
    <property type="protein sequence ID" value="PCM59141.1"/>
    <property type="molecule type" value="Genomic_DNA"/>
</dbReference>
<protein>
    <submittedName>
        <fullName evidence="1">Uncharacterized protein</fullName>
    </submittedName>
</protein>
<accession>A0A2A5ME11</accession>